<dbReference type="InterPro" id="IPR015500">
    <property type="entry name" value="Peptidase_S8_subtilisin-rel"/>
</dbReference>
<feature type="active site" description="Charge relay system" evidence="5">
    <location>
        <position position="270"/>
    </location>
</feature>
<evidence type="ECO:0000259" key="7">
    <source>
        <dbReference type="Pfam" id="PF00082"/>
    </source>
</evidence>
<proteinExistence type="inferred from homology"/>
<name>A0A0D0FWK2_9SPHI</name>
<feature type="active site" description="Charge relay system" evidence="5">
    <location>
        <position position="460"/>
    </location>
</feature>
<dbReference type="PRINTS" id="PR00723">
    <property type="entry name" value="SUBTILISIN"/>
</dbReference>
<organism evidence="8 9">
    <name type="scientific">Pedobacter lusitanus</name>
    <dbReference type="NCBI Taxonomy" id="1503925"/>
    <lineage>
        <taxon>Bacteria</taxon>
        <taxon>Pseudomonadati</taxon>
        <taxon>Bacteroidota</taxon>
        <taxon>Sphingobacteriia</taxon>
        <taxon>Sphingobacteriales</taxon>
        <taxon>Sphingobacteriaceae</taxon>
        <taxon>Pedobacter</taxon>
    </lineage>
</organism>
<evidence type="ECO:0000256" key="5">
    <source>
        <dbReference type="PROSITE-ProRule" id="PRU01240"/>
    </source>
</evidence>
<keyword evidence="3 5" id="KW-0378">Hydrolase</keyword>
<dbReference type="InterPro" id="IPR051048">
    <property type="entry name" value="Peptidase_S8/S53_subtilisin"/>
</dbReference>
<dbReference type="InterPro" id="IPR023828">
    <property type="entry name" value="Peptidase_S8_Ser-AS"/>
</dbReference>
<dbReference type="GO" id="GO:0004252">
    <property type="term" value="F:serine-type endopeptidase activity"/>
    <property type="evidence" value="ECO:0007669"/>
    <property type="project" value="UniProtKB-UniRule"/>
</dbReference>
<feature type="active site" description="Charge relay system" evidence="5">
    <location>
        <position position="72"/>
    </location>
</feature>
<feature type="signal peptide" evidence="6">
    <location>
        <begin position="1"/>
        <end position="25"/>
    </location>
</feature>
<dbReference type="PROSITE" id="PS51892">
    <property type="entry name" value="SUBTILASE"/>
    <property type="match status" value="1"/>
</dbReference>
<keyword evidence="6" id="KW-0732">Signal</keyword>
<dbReference type="GO" id="GO:0006508">
    <property type="term" value="P:proteolysis"/>
    <property type="evidence" value="ECO:0007669"/>
    <property type="project" value="UniProtKB-KW"/>
</dbReference>
<evidence type="ECO:0000256" key="6">
    <source>
        <dbReference type="SAM" id="SignalP"/>
    </source>
</evidence>
<dbReference type="Pfam" id="PF00082">
    <property type="entry name" value="Peptidase_S8"/>
    <property type="match status" value="1"/>
</dbReference>
<gene>
    <name evidence="8" type="ORF">TH53_12590</name>
</gene>
<dbReference type="SUPFAM" id="SSF52743">
    <property type="entry name" value="Subtilisin-like"/>
    <property type="match status" value="1"/>
</dbReference>
<dbReference type="PROSITE" id="PS00138">
    <property type="entry name" value="SUBTILASE_SER"/>
    <property type="match status" value="1"/>
</dbReference>
<comment type="caution">
    <text evidence="8">The sequence shown here is derived from an EMBL/GenBank/DDBJ whole genome shotgun (WGS) entry which is preliminary data.</text>
</comment>
<feature type="domain" description="Peptidase S8/S53" evidence="7">
    <location>
        <begin position="64"/>
        <end position="493"/>
    </location>
</feature>
<protein>
    <recommendedName>
        <fullName evidence="7">Peptidase S8/S53 domain-containing protein</fullName>
    </recommendedName>
</protein>
<dbReference type="STRING" id="1503925.TH53_12590"/>
<dbReference type="InterPro" id="IPR000209">
    <property type="entry name" value="Peptidase_S8/S53_dom"/>
</dbReference>
<evidence type="ECO:0000256" key="2">
    <source>
        <dbReference type="ARBA" id="ARBA00022670"/>
    </source>
</evidence>
<dbReference type="EMBL" id="JXRA01000053">
    <property type="protein sequence ID" value="KIO76839.1"/>
    <property type="molecule type" value="Genomic_DNA"/>
</dbReference>
<dbReference type="Gene3D" id="3.40.50.200">
    <property type="entry name" value="Peptidase S8/S53 domain"/>
    <property type="match status" value="2"/>
</dbReference>
<dbReference type="AlphaFoldDB" id="A0A0D0FWK2"/>
<comment type="similarity">
    <text evidence="1 5">Belongs to the peptidase S8 family.</text>
</comment>
<accession>A0A0D0FWK2</accession>
<keyword evidence="4 5" id="KW-0720">Serine protease</keyword>
<evidence type="ECO:0000256" key="3">
    <source>
        <dbReference type="ARBA" id="ARBA00022801"/>
    </source>
</evidence>
<dbReference type="Proteomes" id="UP000032049">
    <property type="component" value="Unassembled WGS sequence"/>
</dbReference>
<dbReference type="PROSITE" id="PS00137">
    <property type="entry name" value="SUBTILASE_HIS"/>
    <property type="match status" value="1"/>
</dbReference>
<evidence type="ECO:0000256" key="4">
    <source>
        <dbReference type="ARBA" id="ARBA00022825"/>
    </source>
</evidence>
<keyword evidence="9" id="KW-1185">Reference proteome</keyword>
<evidence type="ECO:0000256" key="1">
    <source>
        <dbReference type="ARBA" id="ARBA00011073"/>
    </source>
</evidence>
<dbReference type="RefSeq" id="WP_041882494.1">
    <property type="nucleotide sequence ID" value="NZ_CP157278.1"/>
</dbReference>
<evidence type="ECO:0000313" key="8">
    <source>
        <dbReference type="EMBL" id="KIO76839.1"/>
    </source>
</evidence>
<dbReference type="InterPro" id="IPR036852">
    <property type="entry name" value="Peptidase_S8/S53_dom_sf"/>
</dbReference>
<dbReference type="InterPro" id="IPR022398">
    <property type="entry name" value="Peptidase_S8_His-AS"/>
</dbReference>
<dbReference type="OrthoDB" id="9798386at2"/>
<feature type="chain" id="PRO_5002222171" description="Peptidase S8/S53 domain-containing protein" evidence="6">
    <location>
        <begin position="26"/>
        <end position="521"/>
    </location>
</feature>
<evidence type="ECO:0000313" key="9">
    <source>
        <dbReference type="Proteomes" id="UP000032049"/>
    </source>
</evidence>
<reference evidence="8 9" key="1">
    <citation type="submission" date="2015-01" db="EMBL/GenBank/DDBJ databases">
        <title>Draft genome sequence of Pedobacter sp. NL19 isolated from sludge of an effluent treatment pond in an abandoned uranium mine.</title>
        <authorList>
            <person name="Santos T."/>
            <person name="Caetano T."/>
            <person name="Covas C."/>
            <person name="Cruz A."/>
            <person name="Mendo S."/>
        </authorList>
    </citation>
    <scope>NUCLEOTIDE SEQUENCE [LARGE SCALE GENOMIC DNA]</scope>
    <source>
        <strain evidence="8 9">NL19</strain>
    </source>
</reference>
<keyword evidence="2 5" id="KW-0645">Protease</keyword>
<sequence>MLKINSVLVAGLFLFSLSDPLSVLAQAVAQKNVNWQNLDLRADDVFGISTEKAYNELLKNKKANSVIVAVIDGGVDVRHEDLKTVIWTNPNEIPGNGKDDDHNGYIDDVHGWNFYSTMQKGDEEFDISVLAKEINAYQLAHKETDSSKMSKKDLLAYQDYKLLKTSLNQKLQPLINKLKETESKQRVLEQILHKINKTELSANDFKQYIPGSAEELGMQMDLVNGLREFPGYVTYKKANLIRAVDYYKMQLAFYNNQGYDLITGGPTAYHGTHIAGIIAADRDNNIGIRGVADHVKIMVIRAIPGFNPIPEDAAGNEQLVLKGGADDKQSLAIAKSIRYATDNGAKVINMSLGESWAMTSQELREAIKYAVAKDVLIVHASGNKNKYLDDMNVYPDRKTPDGLAVAASWIEVGASGLKNDDKLAGKFSNYGNKTVDVYAPGVEIISTIPRSAYLNDTGTSMATPVVAGLAALIRAYYPGLTARQIKEIIMKTVIKAGSLKDKCISGGVVNAYNALQLAATY</sequence>
<dbReference type="PANTHER" id="PTHR43399">
    <property type="entry name" value="SUBTILISIN-RELATED"/>
    <property type="match status" value="1"/>
</dbReference>
<dbReference type="PANTHER" id="PTHR43399:SF4">
    <property type="entry name" value="CELL WALL-ASSOCIATED PROTEASE"/>
    <property type="match status" value="1"/>
</dbReference>